<dbReference type="AlphaFoldDB" id="A0A6J6U4L8"/>
<evidence type="ECO:0000313" key="2">
    <source>
        <dbReference type="EMBL" id="CAB4753533.1"/>
    </source>
</evidence>
<feature type="compositionally biased region" description="Basic residues" evidence="1">
    <location>
        <begin position="127"/>
        <end position="138"/>
    </location>
</feature>
<sequence length="234" mass="24578">MTLAAIAVAATGIVQPPFVPHTANLTVSAAPTGVCRSPTPLSPRVSAKRHGTIGTSANGVSVPDAPTCRITPIPATVAAKTAAATPTCTTRNRRNRRNIKPPAVRRRRTPNHPKPATDATHPTYGHRPSRAAARRRPHAAGICQIPRVAGDISLCERHGMRVAGWPGLDGLEEVRGCNSPTPETYPARLQAFTSSPQRTSTRASTGSCAMAAAASGLRSPQPTEAINGRLEHLR</sequence>
<feature type="compositionally biased region" description="Low complexity" evidence="1">
    <location>
        <begin position="203"/>
        <end position="215"/>
    </location>
</feature>
<feature type="region of interest" description="Disordered" evidence="1">
    <location>
        <begin position="82"/>
        <end position="138"/>
    </location>
</feature>
<protein>
    <submittedName>
        <fullName evidence="2">Unannotated protein</fullName>
    </submittedName>
</protein>
<feature type="compositionally biased region" description="Basic residues" evidence="1">
    <location>
        <begin position="91"/>
        <end position="111"/>
    </location>
</feature>
<proteinExistence type="predicted"/>
<accession>A0A6J6U4L8</accession>
<feature type="region of interest" description="Disordered" evidence="1">
    <location>
        <begin position="193"/>
        <end position="234"/>
    </location>
</feature>
<gene>
    <name evidence="2" type="ORF">UFOPK2754_01945</name>
</gene>
<evidence type="ECO:0000256" key="1">
    <source>
        <dbReference type="SAM" id="MobiDB-lite"/>
    </source>
</evidence>
<dbReference type="EMBL" id="CAEZYR010000073">
    <property type="protein sequence ID" value="CAB4753533.1"/>
    <property type="molecule type" value="Genomic_DNA"/>
</dbReference>
<feature type="compositionally biased region" description="Polar residues" evidence="1">
    <location>
        <begin position="193"/>
        <end position="202"/>
    </location>
</feature>
<name>A0A6J6U4L8_9ZZZZ</name>
<reference evidence="2" key="1">
    <citation type="submission" date="2020-05" db="EMBL/GenBank/DDBJ databases">
        <authorList>
            <person name="Chiriac C."/>
            <person name="Salcher M."/>
            <person name="Ghai R."/>
            <person name="Kavagutti S V."/>
        </authorList>
    </citation>
    <scope>NUCLEOTIDE SEQUENCE</scope>
</reference>
<organism evidence="2">
    <name type="scientific">freshwater metagenome</name>
    <dbReference type="NCBI Taxonomy" id="449393"/>
    <lineage>
        <taxon>unclassified sequences</taxon>
        <taxon>metagenomes</taxon>
        <taxon>ecological metagenomes</taxon>
    </lineage>
</organism>